<dbReference type="OrthoDB" id="2868946at2759"/>
<accession>A0A9W9DJH0</accession>
<feature type="region of interest" description="Disordered" evidence="1">
    <location>
        <begin position="532"/>
        <end position="652"/>
    </location>
</feature>
<feature type="compositionally biased region" description="Polar residues" evidence="1">
    <location>
        <begin position="532"/>
        <end position="562"/>
    </location>
</feature>
<feature type="compositionally biased region" description="Polar residues" evidence="1">
    <location>
        <begin position="372"/>
        <end position="384"/>
    </location>
</feature>
<gene>
    <name evidence="2" type="ORF">J3R30DRAFT_3407552</name>
</gene>
<name>A0A9W9DJH0_9AGAR</name>
<protein>
    <submittedName>
        <fullName evidence="2">Uncharacterized protein</fullName>
    </submittedName>
</protein>
<dbReference type="AlphaFoldDB" id="A0A9W9DJH0"/>
<reference evidence="2" key="1">
    <citation type="submission" date="2022-08" db="EMBL/GenBank/DDBJ databases">
        <title>A Global Phylogenomic Analysis of the Shiitake Genus Lentinula.</title>
        <authorList>
            <consortium name="DOE Joint Genome Institute"/>
            <person name="Sierra-Patev S."/>
            <person name="Min B."/>
            <person name="Naranjo-Ortiz M."/>
            <person name="Looney B."/>
            <person name="Konkel Z."/>
            <person name="Slot J.C."/>
            <person name="Sakamoto Y."/>
            <person name="Steenwyk J.L."/>
            <person name="Rokas A."/>
            <person name="Carro J."/>
            <person name="Camarero S."/>
            <person name="Ferreira P."/>
            <person name="Molpeceres G."/>
            <person name="Ruiz-Duenas F.J."/>
            <person name="Serrano A."/>
            <person name="Henrissat B."/>
            <person name="Drula E."/>
            <person name="Hughes K.W."/>
            <person name="Mata J.L."/>
            <person name="Ishikawa N.K."/>
            <person name="Vargas-Isla R."/>
            <person name="Ushijima S."/>
            <person name="Smith C.A."/>
            <person name="Ahrendt S."/>
            <person name="Andreopoulos W."/>
            <person name="He G."/>
            <person name="Labutti K."/>
            <person name="Lipzen A."/>
            <person name="Ng V."/>
            <person name="Riley R."/>
            <person name="Sandor L."/>
            <person name="Barry K."/>
            <person name="Martinez A.T."/>
            <person name="Xiao Y."/>
            <person name="Gibbons J.G."/>
            <person name="Terashima K."/>
            <person name="Grigoriev I.V."/>
            <person name="Hibbett D.S."/>
        </authorList>
    </citation>
    <scope>NUCLEOTIDE SEQUENCE</scope>
    <source>
        <strain evidence="2">JLM2183</strain>
    </source>
</reference>
<evidence type="ECO:0000313" key="3">
    <source>
        <dbReference type="Proteomes" id="UP001150266"/>
    </source>
</evidence>
<comment type="caution">
    <text evidence="2">The sequence shown here is derived from an EMBL/GenBank/DDBJ whole genome shotgun (WGS) entry which is preliminary data.</text>
</comment>
<feature type="compositionally biased region" description="Polar residues" evidence="1">
    <location>
        <begin position="395"/>
        <end position="404"/>
    </location>
</feature>
<organism evidence="2 3">
    <name type="scientific">Lentinula aciculospora</name>
    <dbReference type="NCBI Taxonomy" id="153920"/>
    <lineage>
        <taxon>Eukaryota</taxon>
        <taxon>Fungi</taxon>
        <taxon>Dikarya</taxon>
        <taxon>Basidiomycota</taxon>
        <taxon>Agaricomycotina</taxon>
        <taxon>Agaricomycetes</taxon>
        <taxon>Agaricomycetidae</taxon>
        <taxon>Agaricales</taxon>
        <taxon>Marasmiineae</taxon>
        <taxon>Omphalotaceae</taxon>
        <taxon>Lentinula</taxon>
    </lineage>
</organism>
<dbReference type="Proteomes" id="UP001150266">
    <property type="component" value="Unassembled WGS sequence"/>
</dbReference>
<evidence type="ECO:0000256" key="1">
    <source>
        <dbReference type="SAM" id="MobiDB-lite"/>
    </source>
</evidence>
<keyword evidence="3" id="KW-1185">Reference proteome</keyword>
<dbReference type="EMBL" id="JAOTPV010000021">
    <property type="protein sequence ID" value="KAJ4472030.1"/>
    <property type="molecule type" value="Genomic_DNA"/>
</dbReference>
<proteinExistence type="predicted"/>
<evidence type="ECO:0000313" key="2">
    <source>
        <dbReference type="EMBL" id="KAJ4472030.1"/>
    </source>
</evidence>
<feature type="region of interest" description="Disordered" evidence="1">
    <location>
        <begin position="201"/>
        <end position="222"/>
    </location>
</feature>
<feature type="region of interest" description="Disordered" evidence="1">
    <location>
        <begin position="340"/>
        <end position="408"/>
    </location>
</feature>
<sequence>MSQLICPFPPSYPENDDDNLAWSINAGKRKRSDSVTSLEETRNPEIKENVPTNSFTDFYPVYDACGGVTSFSSDYNLFAPMSDMDNFPPPMPDFLSSPKAVSATVEGNPSSEYSEPGNDLANISLATPVNNDVRGTSSQATTVIAPPATPLTDFPELFSECNSLSQNINVPPLTQPVRTFVAPPVPVPVSQVQYNHLNTQVEPTLPPSLSRRPAVPTPDSNGQIAINRQLTSSAEDATTFANPVNIGVGGAQVGTPPQVRQAQSSSDVPPPVACLNRIHYNFPAENDFFLPRVPGERSAPLTSPYETSVGIRATQIGSSRGIGQADLNARSELWTPVASSSTSQLPIAGPSRPRQHGVVVPPPPSATSTTSNQPLAGSNRPNSARTHHRPITEPGPSSSSTQIAPNPAKAEPRFKWGTIDAHPSWARIALLFGVAPPPPVTYFRSESLEAVREFGSKWNHDKGPLLLPDVAYLPPQMDILPAQIRALMDKFFSQVVRPPRTPYDYISWWNAVWIVKEFFLKHSRPAVMAIPSNSGLPASTGRNHRQNPTPHNRTSTQSTTAANIYPSPSRPRSPKRAATTTTAVFSDSKPSRGYARRTRRQNSTTDNRMTDIDARMPSPLSVDSPPEPFSIFVAETGQPRERARPNKNLRRG</sequence>